<evidence type="ECO:0000313" key="3">
    <source>
        <dbReference type="EMBL" id="KAF2073533.1"/>
    </source>
</evidence>
<evidence type="ECO:0000256" key="2">
    <source>
        <dbReference type="SAM" id="SignalP"/>
    </source>
</evidence>
<keyword evidence="4" id="KW-1185">Reference proteome</keyword>
<feature type="signal peptide" evidence="2">
    <location>
        <begin position="1"/>
        <end position="22"/>
    </location>
</feature>
<accession>A0A8J4PS69</accession>
<name>A0A8J4PS69_9MYCE</name>
<dbReference type="EMBL" id="AJWJ01000198">
    <property type="protein sequence ID" value="KAF2073533.1"/>
    <property type="molecule type" value="Genomic_DNA"/>
</dbReference>
<sequence length="870" mass="87327">MYFHKFVAILLLSLCVFGSVHSRTVTLDGNKCAAAPVCKLDSMLGLVGGVLTKADDIVIKGVAGKVFQITKPITCGAMSITNGIVNLNSNLDVNGILSIGADAQLIVNGVLNGKNILNVDGALIIKSGESVIEKLNCNGKMTVEGGLLTIKNLLSSATSVTSIIGGTVKHAGSCVYNTVPKVAGTAIFLVDSGSTILNKGISCADKSIVNVNANAVVDVKADSKILNTLNINGAGKVICSAGILDLVSGLKGTTGSVLSIVNGATKISGPSTCHTVDLSGAGSVLVGANSVIDNIKAAATSQVNVAGTGILNVKNTADIATILNLKDTSSVVLDTKSTANILGGVKCADKSIFKVLDSANVNIAKDSSFATPIIIGSKSNVNVNSGIFDCSKGLQAVADAVVNIKDKATVNVNADSKLGNLNVFADAVLNVNSGNTVVHGPTTCDKKSNVAVTNAVLNLKGDANINSLLNANTKANIILDSTTNLFGGINTDVTSQLNVNKACNILSASDIKSTTNVAANAILNFDSITGSNSPSSSGSNTAPTNTNSNTAPANNNNGATKPIEQTIHKCGKIITDAKSILSVSNGAVLNLNADATIAGINKLTNGASIIVNGNANILSGLTSSGTGKSNVSVGKTGKCSMGSNANSETKITGDIFVDVGGKLDILGKTNVGSTVNNAGTVTVSKPMTIAGDASKFVQQNANAVCNMAAGAIIDAKTVDFTHGLLQGVGSLKCGTCNLGNKIDANLNIVGDVKVASTANLVANVDKCVKSSAGQVTKIATSFVPMIVATGKVDIQGNINVVVSADAMAKIATGTVFKVISAPVVTGNLSLVSQAAAGAASAATGAAGAAASKVWSLVNAPCGCEYGLKRN</sequence>
<organism evidence="3 4">
    <name type="scientific">Polysphondylium violaceum</name>
    <dbReference type="NCBI Taxonomy" id="133409"/>
    <lineage>
        <taxon>Eukaryota</taxon>
        <taxon>Amoebozoa</taxon>
        <taxon>Evosea</taxon>
        <taxon>Eumycetozoa</taxon>
        <taxon>Dictyostelia</taxon>
        <taxon>Dictyosteliales</taxon>
        <taxon>Dictyosteliaceae</taxon>
        <taxon>Polysphondylium</taxon>
    </lineage>
</organism>
<proteinExistence type="predicted"/>
<gene>
    <name evidence="3" type="ORF">CYY_005152</name>
</gene>
<evidence type="ECO:0000313" key="4">
    <source>
        <dbReference type="Proteomes" id="UP000695562"/>
    </source>
</evidence>
<feature type="compositionally biased region" description="Low complexity" evidence="1">
    <location>
        <begin position="531"/>
        <end position="560"/>
    </location>
</feature>
<dbReference type="Proteomes" id="UP000695562">
    <property type="component" value="Unassembled WGS sequence"/>
</dbReference>
<protein>
    <submittedName>
        <fullName evidence="3">Uncharacterized protein</fullName>
    </submittedName>
</protein>
<feature type="region of interest" description="Disordered" evidence="1">
    <location>
        <begin position="531"/>
        <end position="561"/>
    </location>
</feature>
<keyword evidence="2" id="KW-0732">Signal</keyword>
<evidence type="ECO:0000256" key="1">
    <source>
        <dbReference type="SAM" id="MobiDB-lite"/>
    </source>
</evidence>
<reference evidence="3" key="1">
    <citation type="submission" date="2020-01" db="EMBL/GenBank/DDBJ databases">
        <title>Development of genomics and gene disruption for Polysphondylium violaceum indicates a role for the polyketide synthase stlB in stalk morphogenesis.</title>
        <authorList>
            <person name="Narita B."/>
            <person name="Kawabe Y."/>
            <person name="Kin K."/>
            <person name="Saito T."/>
            <person name="Gibbs R."/>
            <person name="Kuspa A."/>
            <person name="Muzny D."/>
            <person name="Queller D."/>
            <person name="Richards S."/>
            <person name="Strassman J."/>
            <person name="Sucgang R."/>
            <person name="Worley K."/>
            <person name="Schaap P."/>
        </authorList>
    </citation>
    <scope>NUCLEOTIDE SEQUENCE</scope>
    <source>
        <strain evidence="3">QSvi11</strain>
    </source>
</reference>
<dbReference type="AlphaFoldDB" id="A0A8J4PS69"/>
<dbReference type="OrthoDB" id="19416at2759"/>
<comment type="caution">
    <text evidence="3">The sequence shown here is derived from an EMBL/GenBank/DDBJ whole genome shotgun (WGS) entry which is preliminary data.</text>
</comment>
<feature type="chain" id="PRO_5035156592" evidence="2">
    <location>
        <begin position="23"/>
        <end position="870"/>
    </location>
</feature>